<dbReference type="Proteomes" id="UP000291106">
    <property type="component" value="Chromosome"/>
</dbReference>
<evidence type="ECO:0000313" key="3">
    <source>
        <dbReference type="EMBL" id="QBF81263.1"/>
    </source>
</evidence>
<feature type="domain" description="Viral coat protein P2 C-terminal" evidence="2">
    <location>
        <begin position="155"/>
        <end position="275"/>
    </location>
</feature>
<dbReference type="Pfam" id="PF25513">
    <property type="entry name" value="P2_C"/>
    <property type="match status" value="1"/>
</dbReference>
<evidence type="ECO:0000259" key="1">
    <source>
        <dbReference type="Pfam" id="PF18628"/>
    </source>
</evidence>
<feature type="domain" description="Viral coat protein P2 N-terminal" evidence="1">
    <location>
        <begin position="6"/>
        <end position="143"/>
    </location>
</feature>
<dbReference type="AlphaFoldDB" id="A0A411PCI9"/>
<evidence type="ECO:0000313" key="4">
    <source>
        <dbReference type="Proteomes" id="UP000291106"/>
    </source>
</evidence>
<dbReference type="RefSeq" id="WP_130597271.1">
    <property type="nucleotide sequence ID" value="NZ_CP036200.1"/>
</dbReference>
<name>A0A411PCI9_9GAMM</name>
<dbReference type="Gene3D" id="2.60.120.730">
    <property type="match status" value="2"/>
</dbReference>
<sequence>MSRNHININTISAVVAGALCTITLPVGATYDQLSIETNIPLAKMKNIRVNVNNDVVEEYKDGTVLAAVNKYYKREVVDGIVDLHFKKTEMKTLSEKRQFCLGTKNMQPQTAEQVPFMPAITSVTVTFEIDASVAAPTVAVTALQSDAVPFGNFIKVKRLPVTLSAGTNEIDNIPKGYDAHIKNVFLVTDATVDKVTVIRNSTEEKNVKQSIAEKVQRENGRAPQAGYYAVDFCGEGDIKQALQLKDVRDLRFRVECDAGTAAATYGELVIEYVDTLKGV</sequence>
<organism evidence="3 4">
    <name type="scientific">Shewanella maritima</name>
    <dbReference type="NCBI Taxonomy" id="2520507"/>
    <lineage>
        <taxon>Bacteria</taxon>
        <taxon>Pseudomonadati</taxon>
        <taxon>Pseudomonadota</taxon>
        <taxon>Gammaproteobacteria</taxon>
        <taxon>Alteromonadales</taxon>
        <taxon>Shewanellaceae</taxon>
        <taxon>Shewanella</taxon>
    </lineage>
</organism>
<dbReference type="EMBL" id="CP036200">
    <property type="protein sequence ID" value="QBF81263.1"/>
    <property type="molecule type" value="Genomic_DNA"/>
</dbReference>
<protein>
    <submittedName>
        <fullName evidence="3">Uncharacterized protein</fullName>
    </submittedName>
</protein>
<keyword evidence="4" id="KW-1185">Reference proteome</keyword>
<dbReference type="OrthoDB" id="5700771at2"/>
<dbReference type="InterPro" id="IPR041377">
    <property type="entry name" value="P2_N"/>
</dbReference>
<dbReference type="InterPro" id="IPR057915">
    <property type="entry name" value="P2_C"/>
</dbReference>
<proteinExistence type="predicted"/>
<gene>
    <name evidence="3" type="ORF">EXU30_00060</name>
</gene>
<evidence type="ECO:0000259" key="2">
    <source>
        <dbReference type="Pfam" id="PF25513"/>
    </source>
</evidence>
<dbReference type="InterPro" id="IPR053751">
    <property type="entry name" value="Viral_Major_Capsid_sf"/>
</dbReference>
<dbReference type="KEGG" id="smai:EXU30_00060"/>
<accession>A0A411PCI9</accession>
<dbReference type="Pfam" id="PF18628">
    <property type="entry name" value="P2_N"/>
    <property type="match status" value="1"/>
</dbReference>
<reference evidence="3 4" key="1">
    <citation type="submission" date="2019-02" db="EMBL/GenBank/DDBJ databases">
        <title>Shewanella sp. D4-2 isolated from Dokdo Island.</title>
        <authorList>
            <person name="Baek K."/>
        </authorList>
    </citation>
    <scope>NUCLEOTIDE SEQUENCE [LARGE SCALE GENOMIC DNA]</scope>
    <source>
        <strain evidence="3 4">D4-2</strain>
    </source>
</reference>